<dbReference type="InterPro" id="IPR021986">
    <property type="entry name" value="Spherulin4"/>
</dbReference>
<accession>A0AAW0C9D6</accession>
<sequence>MLAHYIPLIFLFVVPCTYALGILLPLYIYPDGSCVSWSSVFMTISANSNTQWYIIVNPDNGPGALDQLYQDCVSQIPASSDQVIMGYVDTTAGNVLGDVDTYAGWPSASRPRGIFFDHITPTTSQLSTYQSYISHAKSKGLTFTGLDSGESVLDSAYFSIADLINTYEDSYSSFNPDSLTGPSPSNLSVISQLRMKGVAAVYISTVSDSTPDLPAQLSLFASEVSSTSSNSDSSNNGSTTDASSRFISIAPSSRTPTTGTPNSPPSSHSSSSKRNPSQSPVKMFRILIRLWKLSACFSQDSNPFKVETIHSSHHWWCYRGLVFLSSLLIAFLRVRRRRRDQLASPDTVPAPFTEVNNPSRPMIGIGSDNDSAGALPEFTSGTAIQTLGSSIARSNCFSPKFDDVMLGAAG</sequence>
<dbReference type="PANTHER" id="PTHR35040:SF9">
    <property type="entry name" value="4-LIKE CELL SURFACE PROTEIN, PUTATIVE (AFU_ORTHOLOGUE AFUA_4G14080)-RELATED"/>
    <property type="match status" value="1"/>
</dbReference>
<organism evidence="3 4">
    <name type="scientific">Favolaschia claudopus</name>
    <dbReference type="NCBI Taxonomy" id="2862362"/>
    <lineage>
        <taxon>Eukaryota</taxon>
        <taxon>Fungi</taxon>
        <taxon>Dikarya</taxon>
        <taxon>Basidiomycota</taxon>
        <taxon>Agaricomycotina</taxon>
        <taxon>Agaricomycetes</taxon>
        <taxon>Agaricomycetidae</taxon>
        <taxon>Agaricales</taxon>
        <taxon>Marasmiineae</taxon>
        <taxon>Mycenaceae</taxon>
        <taxon>Favolaschia</taxon>
    </lineage>
</organism>
<comment type="caution">
    <text evidence="3">The sequence shown here is derived from an EMBL/GenBank/DDBJ whole genome shotgun (WGS) entry which is preliminary data.</text>
</comment>
<keyword evidence="2" id="KW-0812">Transmembrane</keyword>
<evidence type="ECO:0000256" key="2">
    <source>
        <dbReference type="SAM" id="Phobius"/>
    </source>
</evidence>
<feature type="region of interest" description="Disordered" evidence="1">
    <location>
        <begin position="249"/>
        <end position="279"/>
    </location>
</feature>
<dbReference type="Proteomes" id="UP001362999">
    <property type="component" value="Unassembled WGS sequence"/>
</dbReference>
<evidence type="ECO:0000313" key="3">
    <source>
        <dbReference type="EMBL" id="KAK7035688.1"/>
    </source>
</evidence>
<evidence type="ECO:0000313" key="4">
    <source>
        <dbReference type="Proteomes" id="UP001362999"/>
    </source>
</evidence>
<dbReference type="Pfam" id="PF12138">
    <property type="entry name" value="Spherulin4"/>
    <property type="match status" value="1"/>
</dbReference>
<proteinExistence type="predicted"/>
<protein>
    <submittedName>
        <fullName evidence="3">Spherulation-specific family 4-domain-containing protein</fullName>
    </submittedName>
</protein>
<dbReference type="PANTHER" id="PTHR35040">
    <property type="match status" value="1"/>
</dbReference>
<keyword evidence="4" id="KW-1185">Reference proteome</keyword>
<dbReference type="EMBL" id="JAWWNJ010000019">
    <property type="protein sequence ID" value="KAK7035688.1"/>
    <property type="molecule type" value="Genomic_DNA"/>
</dbReference>
<feature type="transmembrane region" description="Helical" evidence="2">
    <location>
        <begin position="7"/>
        <end position="29"/>
    </location>
</feature>
<name>A0AAW0C9D6_9AGAR</name>
<reference evidence="3 4" key="1">
    <citation type="journal article" date="2024" name="J Genomics">
        <title>Draft genome sequencing and assembly of Favolaschia claudopus CIRM-BRFM 2984 isolated from oak limbs.</title>
        <authorList>
            <person name="Navarro D."/>
            <person name="Drula E."/>
            <person name="Chaduli D."/>
            <person name="Cazenave R."/>
            <person name="Ahrendt S."/>
            <person name="Wang J."/>
            <person name="Lipzen A."/>
            <person name="Daum C."/>
            <person name="Barry K."/>
            <person name="Grigoriev I.V."/>
            <person name="Favel A."/>
            <person name="Rosso M.N."/>
            <person name="Martin F."/>
        </authorList>
    </citation>
    <scope>NUCLEOTIDE SEQUENCE [LARGE SCALE GENOMIC DNA]</scope>
    <source>
        <strain evidence="3 4">CIRM-BRFM 2984</strain>
    </source>
</reference>
<keyword evidence="2" id="KW-1133">Transmembrane helix</keyword>
<dbReference type="AlphaFoldDB" id="A0AAW0C9D6"/>
<evidence type="ECO:0000256" key="1">
    <source>
        <dbReference type="SAM" id="MobiDB-lite"/>
    </source>
</evidence>
<feature type="compositionally biased region" description="Low complexity" evidence="1">
    <location>
        <begin position="251"/>
        <end position="279"/>
    </location>
</feature>
<keyword evidence="2" id="KW-0472">Membrane</keyword>
<gene>
    <name evidence="3" type="ORF">R3P38DRAFT_3350777</name>
</gene>